<dbReference type="GeneID" id="89940289"/>
<dbReference type="InterPro" id="IPR002575">
    <property type="entry name" value="Aminoglycoside_PTrfase"/>
</dbReference>
<dbReference type="PANTHER" id="PTHR21310:SF40">
    <property type="entry name" value="AMINOGLYCOSIDE PHOSPHOTRANSFERASE DOMAIN-CONTAINING PROTEIN-RELATED"/>
    <property type="match status" value="1"/>
</dbReference>
<dbReference type="Proteomes" id="UP001302812">
    <property type="component" value="Unassembled WGS sequence"/>
</dbReference>
<protein>
    <recommendedName>
        <fullName evidence="1">Aminoglycoside phosphotransferase domain-containing protein</fullName>
    </recommendedName>
</protein>
<name>A0AAN6T8U9_9PEZI</name>
<accession>A0AAN6T8U9</accession>
<dbReference type="InterPro" id="IPR011009">
    <property type="entry name" value="Kinase-like_dom_sf"/>
</dbReference>
<dbReference type="Pfam" id="PF01636">
    <property type="entry name" value="APH"/>
    <property type="match status" value="1"/>
</dbReference>
<gene>
    <name evidence="2" type="ORF">N656DRAFT_784409</name>
</gene>
<keyword evidence="3" id="KW-1185">Reference proteome</keyword>
<comment type="caution">
    <text evidence="2">The sequence shown here is derived from an EMBL/GenBank/DDBJ whole genome shotgun (WGS) entry which is preliminary data.</text>
</comment>
<reference evidence="2" key="2">
    <citation type="submission" date="2023-05" db="EMBL/GenBank/DDBJ databases">
        <authorList>
            <consortium name="Lawrence Berkeley National Laboratory"/>
            <person name="Steindorff A."/>
            <person name="Hensen N."/>
            <person name="Bonometti L."/>
            <person name="Westerberg I."/>
            <person name="Brannstrom I.O."/>
            <person name="Guillou S."/>
            <person name="Cros-Aarteil S."/>
            <person name="Calhoun S."/>
            <person name="Haridas S."/>
            <person name="Kuo A."/>
            <person name="Mondo S."/>
            <person name="Pangilinan J."/>
            <person name="Riley R."/>
            <person name="Labutti K."/>
            <person name="Andreopoulos B."/>
            <person name="Lipzen A."/>
            <person name="Chen C."/>
            <person name="Yanf M."/>
            <person name="Daum C."/>
            <person name="Ng V."/>
            <person name="Clum A."/>
            <person name="Ohm R."/>
            <person name="Martin F."/>
            <person name="Silar P."/>
            <person name="Natvig D."/>
            <person name="Lalanne C."/>
            <person name="Gautier V."/>
            <person name="Ament-Velasquez S.L."/>
            <person name="Kruys A."/>
            <person name="Hutchinson M.I."/>
            <person name="Powell A.J."/>
            <person name="Barry K."/>
            <person name="Miller A.N."/>
            <person name="Grigoriev I.V."/>
            <person name="Debuchy R."/>
            <person name="Gladieux P."/>
            <person name="Thoren M.H."/>
            <person name="Johannesson H."/>
        </authorList>
    </citation>
    <scope>NUCLEOTIDE SEQUENCE</scope>
    <source>
        <strain evidence="2">CBS 508.74</strain>
    </source>
</reference>
<dbReference type="RefSeq" id="XP_064665702.1">
    <property type="nucleotide sequence ID" value="XM_064816164.1"/>
</dbReference>
<feature type="domain" description="Aminoglycoside phosphotransferase" evidence="1">
    <location>
        <begin position="113"/>
        <end position="250"/>
    </location>
</feature>
<evidence type="ECO:0000313" key="2">
    <source>
        <dbReference type="EMBL" id="KAK4108132.1"/>
    </source>
</evidence>
<dbReference type="PANTHER" id="PTHR21310">
    <property type="entry name" value="AMINOGLYCOSIDE PHOSPHOTRANSFERASE-RELATED-RELATED"/>
    <property type="match status" value="1"/>
</dbReference>
<dbReference type="InterPro" id="IPR051678">
    <property type="entry name" value="AGP_Transferase"/>
</dbReference>
<evidence type="ECO:0000259" key="1">
    <source>
        <dbReference type="Pfam" id="PF01636"/>
    </source>
</evidence>
<organism evidence="2 3">
    <name type="scientific">Canariomyces notabilis</name>
    <dbReference type="NCBI Taxonomy" id="2074819"/>
    <lineage>
        <taxon>Eukaryota</taxon>
        <taxon>Fungi</taxon>
        <taxon>Dikarya</taxon>
        <taxon>Ascomycota</taxon>
        <taxon>Pezizomycotina</taxon>
        <taxon>Sordariomycetes</taxon>
        <taxon>Sordariomycetidae</taxon>
        <taxon>Sordariales</taxon>
        <taxon>Chaetomiaceae</taxon>
        <taxon>Canariomyces</taxon>
    </lineage>
</organism>
<dbReference type="Gene3D" id="3.90.1200.10">
    <property type="match status" value="1"/>
</dbReference>
<dbReference type="SUPFAM" id="SSF56112">
    <property type="entry name" value="Protein kinase-like (PK-like)"/>
    <property type="match status" value="1"/>
</dbReference>
<dbReference type="EMBL" id="MU853365">
    <property type="protein sequence ID" value="KAK4108132.1"/>
    <property type="molecule type" value="Genomic_DNA"/>
</dbReference>
<evidence type="ECO:0000313" key="3">
    <source>
        <dbReference type="Proteomes" id="UP001302812"/>
    </source>
</evidence>
<reference evidence="2" key="1">
    <citation type="journal article" date="2023" name="Mol. Phylogenet. Evol.">
        <title>Genome-scale phylogeny and comparative genomics of the fungal order Sordariales.</title>
        <authorList>
            <person name="Hensen N."/>
            <person name="Bonometti L."/>
            <person name="Westerberg I."/>
            <person name="Brannstrom I.O."/>
            <person name="Guillou S."/>
            <person name="Cros-Aarteil S."/>
            <person name="Calhoun S."/>
            <person name="Haridas S."/>
            <person name="Kuo A."/>
            <person name="Mondo S."/>
            <person name="Pangilinan J."/>
            <person name="Riley R."/>
            <person name="LaButti K."/>
            <person name="Andreopoulos B."/>
            <person name="Lipzen A."/>
            <person name="Chen C."/>
            <person name="Yan M."/>
            <person name="Daum C."/>
            <person name="Ng V."/>
            <person name="Clum A."/>
            <person name="Steindorff A."/>
            <person name="Ohm R.A."/>
            <person name="Martin F."/>
            <person name="Silar P."/>
            <person name="Natvig D.O."/>
            <person name="Lalanne C."/>
            <person name="Gautier V."/>
            <person name="Ament-Velasquez S.L."/>
            <person name="Kruys A."/>
            <person name="Hutchinson M.I."/>
            <person name="Powell A.J."/>
            <person name="Barry K."/>
            <person name="Miller A.N."/>
            <person name="Grigoriev I.V."/>
            <person name="Debuchy R."/>
            <person name="Gladieux P."/>
            <person name="Hiltunen Thoren M."/>
            <person name="Johannesson H."/>
        </authorList>
    </citation>
    <scope>NUCLEOTIDE SEQUENCE</scope>
    <source>
        <strain evidence="2">CBS 508.74</strain>
    </source>
</reference>
<sequence length="294" mass="33209">MNPYEADPAKILAPDLYADVPLFGRYSPREDDLQPNAKYFMSTSPESLEYWSSVLDLCDASTRMVEGLEGGREVFALGSIVVKSSHITRDQQGRRSRRGHSFGDVNEVAASSLAREAIPDIRIPRIYFAGKISDWDIIVQERIPGVALKVAWQYLSMAQKMSFKEQARDILRRLHKIQPPPGLTCRSYIVPDPDPGRHRGIQQLEYDIIFSAKNNDADFGFMHNDLNTSNIIVDNDRIVGHIDWEMAGLGGWKAAAEVHAKIRCPQAESYAHLNPPLPKELLDDILFWNGLYDI</sequence>
<proteinExistence type="predicted"/>
<dbReference type="AlphaFoldDB" id="A0AAN6T8U9"/>